<feature type="signal peptide" evidence="1">
    <location>
        <begin position="1"/>
        <end position="17"/>
    </location>
</feature>
<protein>
    <submittedName>
        <fullName evidence="2">Uncharacterized protein</fullName>
    </submittedName>
</protein>
<name>A0A9Q0JFQ6_9ROSI</name>
<evidence type="ECO:0000313" key="3">
    <source>
        <dbReference type="Proteomes" id="UP001141552"/>
    </source>
</evidence>
<proteinExistence type="predicted"/>
<evidence type="ECO:0000313" key="2">
    <source>
        <dbReference type="EMBL" id="KAJ4839447.1"/>
    </source>
</evidence>
<dbReference type="EMBL" id="JAKUCV010003314">
    <property type="protein sequence ID" value="KAJ4839447.1"/>
    <property type="molecule type" value="Genomic_DNA"/>
</dbReference>
<gene>
    <name evidence="2" type="ORF">Tsubulata_051349</name>
</gene>
<keyword evidence="3" id="KW-1185">Reference proteome</keyword>
<accession>A0A9Q0JFQ6</accession>
<dbReference type="Proteomes" id="UP001141552">
    <property type="component" value="Unassembled WGS sequence"/>
</dbReference>
<keyword evidence="1" id="KW-0732">Signal</keyword>
<feature type="non-terminal residue" evidence="2">
    <location>
        <position position="1"/>
    </location>
</feature>
<comment type="caution">
    <text evidence="2">The sequence shown here is derived from an EMBL/GenBank/DDBJ whole genome shotgun (WGS) entry which is preliminary data.</text>
</comment>
<sequence>NCVFCLLLVGDILCASRESIKKTRKFHAALQVHGIDFLSFLDTKVIKDEKVLHALWVIYFYNYQGNEEILSSLPKVWNVGCFYNYQGFWCRAKRVRAIADSFLAKALSSRKHRHRYCNHAKIRYHLVESFGLIMPSKHVQYTPLLKVHRTHLTLTTLCLSSTILCKQSSS</sequence>
<reference evidence="2" key="1">
    <citation type="submission" date="2022-02" db="EMBL/GenBank/DDBJ databases">
        <authorList>
            <person name="Henning P.M."/>
            <person name="McCubbin A.G."/>
            <person name="Shore J.S."/>
        </authorList>
    </citation>
    <scope>NUCLEOTIDE SEQUENCE</scope>
    <source>
        <strain evidence="2">F60SS</strain>
        <tissue evidence="2">Leaves</tissue>
    </source>
</reference>
<dbReference type="AlphaFoldDB" id="A0A9Q0JFQ6"/>
<organism evidence="2 3">
    <name type="scientific">Turnera subulata</name>
    <dbReference type="NCBI Taxonomy" id="218843"/>
    <lineage>
        <taxon>Eukaryota</taxon>
        <taxon>Viridiplantae</taxon>
        <taxon>Streptophyta</taxon>
        <taxon>Embryophyta</taxon>
        <taxon>Tracheophyta</taxon>
        <taxon>Spermatophyta</taxon>
        <taxon>Magnoliopsida</taxon>
        <taxon>eudicotyledons</taxon>
        <taxon>Gunneridae</taxon>
        <taxon>Pentapetalae</taxon>
        <taxon>rosids</taxon>
        <taxon>fabids</taxon>
        <taxon>Malpighiales</taxon>
        <taxon>Passifloraceae</taxon>
        <taxon>Turnera</taxon>
    </lineage>
</organism>
<reference evidence="2" key="2">
    <citation type="journal article" date="2023" name="Plants (Basel)">
        <title>Annotation of the Turnera subulata (Passifloraceae) Draft Genome Reveals the S-Locus Evolved after the Divergence of Turneroideae from Passifloroideae in a Stepwise Manner.</title>
        <authorList>
            <person name="Henning P.M."/>
            <person name="Roalson E.H."/>
            <person name="Mir W."/>
            <person name="McCubbin A.G."/>
            <person name="Shore J.S."/>
        </authorList>
    </citation>
    <scope>NUCLEOTIDE SEQUENCE</scope>
    <source>
        <strain evidence="2">F60SS</strain>
    </source>
</reference>
<feature type="chain" id="PRO_5040239096" evidence="1">
    <location>
        <begin position="18"/>
        <end position="170"/>
    </location>
</feature>
<evidence type="ECO:0000256" key="1">
    <source>
        <dbReference type="SAM" id="SignalP"/>
    </source>
</evidence>